<keyword evidence="1" id="KW-0547">Nucleotide-binding</keyword>
<dbReference type="InterPro" id="IPR003714">
    <property type="entry name" value="PhoH"/>
</dbReference>
<sequence>MGSKYGDIRWKWLEERGFNVLSDKHQYAYMQSLWTPADIVQGVFCESPAGTGKTVLAVLAGAYAVENEEYERIIYIRNPVSVGKDIGFLPGEKESKTGPYMAPFIKALDYVRPGTYEKWANPTVEGIQPKAFAITPTFERGVTYDNAYVIIDEAQSMSLEELQTIYTRPTNTCKVVTTGSLLQIDDAKLRRYSGFTPMEVYMKHFEGQRTTQHKLVTNYRGWFSNHADNVKATIKELEANDKRS</sequence>
<dbReference type="InterPro" id="IPR027417">
    <property type="entry name" value="P-loop_NTPase"/>
</dbReference>
<evidence type="ECO:0000259" key="3">
    <source>
        <dbReference type="Pfam" id="PF02562"/>
    </source>
</evidence>
<dbReference type="InterPro" id="IPR051451">
    <property type="entry name" value="PhoH2-like"/>
</dbReference>
<evidence type="ECO:0000256" key="2">
    <source>
        <dbReference type="ARBA" id="ARBA00022840"/>
    </source>
</evidence>
<accession>A0ABN5N9A1</accession>
<dbReference type="Proteomes" id="UP000260457">
    <property type="component" value="Chromosome"/>
</dbReference>
<dbReference type="Gene3D" id="3.40.50.300">
    <property type="entry name" value="P-loop containing nucleotide triphosphate hydrolases"/>
    <property type="match status" value="1"/>
</dbReference>
<feature type="domain" description="PhoH-like protein" evidence="3">
    <location>
        <begin position="24"/>
        <end position="211"/>
    </location>
</feature>
<dbReference type="RefSeq" id="WP_116821547.1">
    <property type="nucleotide sequence ID" value="NZ_CP030926.1"/>
</dbReference>
<evidence type="ECO:0000313" key="4">
    <source>
        <dbReference type="EMBL" id="AXN39826.1"/>
    </source>
</evidence>
<name>A0ABN5N9A1_9BACI</name>
<evidence type="ECO:0000256" key="1">
    <source>
        <dbReference type="ARBA" id="ARBA00022741"/>
    </source>
</evidence>
<dbReference type="PANTHER" id="PTHR30473:SF2">
    <property type="entry name" value="PIN DOMAIN-CONTAINING PROTEIN"/>
    <property type="match status" value="1"/>
</dbReference>
<organism evidence="4 5">
    <name type="scientific">Peribacillus butanolivorans</name>
    <dbReference type="NCBI Taxonomy" id="421767"/>
    <lineage>
        <taxon>Bacteria</taxon>
        <taxon>Bacillati</taxon>
        <taxon>Bacillota</taxon>
        <taxon>Bacilli</taxon>
        <taxon>Bacillales</taxon>
        <taxon>Bacillaceae</taxon>
        <taxon>Peribacillus</taxon>
    </lineage>
</organism>
<dbReference type="EMBL" id="CP030926">
    <property type="protein sequence ID" value="AXN39826.1"/>
    <property type="molecule type" value="Genomic_DNA"/>
</dbReference>
<gene>
    <name evidence="4" type="ORF">DTO10_16645</name>
</gene>
<dbReference type="SUPFAM" id="SSF52540">
    <property type="entry name" value="P-loop containing nucleoside triphosphate hydrolases"/>
    <property type="match status" value="1"/>
</dbReference>
<proteinExistence type="predicted"/>
<dbReference type="Pfam" id="PF02562">
    <property type="entry name" value="PhoH"/>
    <property type="match status" value="1"/>
</dbReference>
<protein>
    <recommendedName>
        <fullName evidence="3">PhoH-like protein domain-containing protein</fullName>
    </recommendedName>
</protein>
<dbReference type="PANTHER" id="PTHR30473">
    <property type="entry name" value="PROTEIN PHOH"/>
    <property type="match status" value="1"/>
</dbReference>
<evidence type="ECO:0000313" key="5">
    <source>
        <dbReference type="Proteomes" id="UP000260457"/>
    </source>
</evidence>
<reference evidence="4 5" key="1">
    <citation type="submission" date="2018-07" db="EMBL/GenBank/DDBJ databases">
        <title>The molecular basis for the intramolecular migration of carboxyl group in the catabolism of para-hydroxybenzoate via gentisate.</title>
        <authorList>
            <person name="Zhao H."/>
            <person name="Xu Y."/>
            <person name="Lin S."/>
            <person name="Spain J.C."/>
            <person name="Zhou N.-Y."/>
        </authorList>
    </citation>
    <scope>NUCLEOTIDE SEQUENCE [LARGE SCALE GENOMIC DNA]</scope>
    <source>
        <strain evidence="4 5">PHB-7a</strain>
    </source>
</reference>
<keyword evidence="5" id="KW-1185">Reference proteome</keyword>
<keyword evidence="2" id="KW-0067">ATP-binding</keyword>